<evidence type="ECO:0000256" key="1">
    <source>
        <dbReference type="ARBA" id="ARBA00001933"/>
    </source>
</evidence>
<dbReference type="Proteomes" id="UP001530400">
    <property type="component" value="Unassembled WGS sequence"/>
</dbReference>
<protein>
    <recommendedName>
        <fullName evidence="5">Aminotransferase class I/classII large domain-containing protein</fullName>
    </recommendedName>
</protein>
<gene>
    <name evidence="6" type="ORF">ACHAWO_003932</name>
</gene>
<dbReference type="EMBL" id="JALLPJ020001371">
    <property type="protein sequence ID" value="KAL3767248.1"/>
    <property type="molecule type" value="Genomic_DNA"/>
</dbReference>
<evidence type="ECO:0000256" key="4">
    <source>
        <dbReference type="ARBA" id="ARBA00022898"/>
    </source>
</evidence>
<dbReference type="InterPro" id="IPR050859">
    <property type="entry name" value="Class-I_PLP-dep_aminotransf"/>
</dbReference>
<proteinExistence type="predicted"/>
<name>A0ABD3MTX8_9STRA</name>
<accession>A0ABD3MTX8</accession>
<sequence length="467" mass="51526">MNSIANYTRYLTPTSLKRQPSAIRKLMPLLKQPGMVSLGGGLPNPAMFPFVNRMEFEVTLPNVNDIHPSSKAADGMISFDAAKTTKLVLDGKELEEALQYSPTPGLPSLLSQLRDIQLKEHNLDGVIGNNKAIYDLSVTVGSQDALTKAFEMLLQDCDEVLLENPTYSGALSFLQPYGVKMTPINTDGRGLDPVHLHSLLVSSDTKRRRVLYVIPTAQNPSGVTLDNERRRAIYELACEHDLILLEDDPYWFLHPDRANLVSFLELDAMNCKSDVQSAVTNDADSGNAGKGGRVLRFDSFSKIFSAGMRIGYVTAPIPLLERINLHIQGTNLHNCGVSQAMVSQLLQAWDGWNGLDSHVKKVASFYGRRRDWIVEAAEKYLLPAGSAPLASWTVPTAGMFLWLQLHNIPDTKSLIEEKAAAANVLFVPGQAFDPLDRPSSYVRAAFSTASRDEMNVAMQRLADLIKE</sequence>
<dbReference type="AlphaFoldDB" id="A0ABD3MTX8"/>
<dbReference type="Gene3D" id="3.40.640.10">
    <property type="entry name" value="Type I PLP-dependent aspartate aminotransferase-like (Major domain)"/>
    <property type="match status" value="1"/>
</dbReference>
<dbReference type="FunFam" id="3.90.1150.10:FF:000166">
    <property type="entry name" value="Kynurenine/alpha-aminoadipate aminotransferase, mitochondrial"/>
    <property type="match status" value="1"/>
</dbReference>
<dbReference type="GO" id="GO:0008483">
    <property type="term" value="F:transaminase activity"/>
    <property type="evidence" value="ECO:0007669"/>
    <property type="project" value="UniProtKB-KW"/>
</dbReference>
<evidence type="ECO:0000256" key="3">
    <source>
        <dbReference type="ARBA" id="ARBA00022679"/>
    </source>
</evidence>
<comment type="caution">
    <text evidence="6">The sequence shown here is derived from an EMBL/GenBank/DDBJ whole genome shotgun (WGS) entry which is preliminary data.</text>
</comment>
<comment type="cofactor">
    <cofactor evidence="1">
        <name>pyridoxal 5'-phosphate</name>
        <dbReference type="ChEBI" id="CHEBI:597326"/>
    </cofactor>
</comment>
<organism evidence="6 7">
    <name type="scientific">Cyclotella atomus</name>
    <dbReference type="NCBI Taxonomy" id="382360"/>
    <lineage>
        <taxon>Eukaryota</taxon>
        <taxon>Sar</taxon>
        <taxon>Stramenopiles</taxon>
        <taxon>Ochrophyta</taxon>
        <taxon>Bacillariophyta</taxon>
        <taxon>Coscinodiscophyceae</taxon>
        <taxon>Thalassiosirophycidae</taxon>
        <taxon>Stephanodiscales</taxon>
        <taxon>Stephanodiscaceae</taxon>
        <taxon>Cyclotella</taxon>
    </lineage>
</organism>
<evidence type="ECO:0000313" key="6">
    <source>
        <dbReference type="EMBL" id="KAL3767248.1"/>
    </source>
</evidence>
<dbReference type="InterPro" id="IPR004839">
    <property type="entry name" value="Aminotransferase_I/II_large"/>
</dbReference>
<keyword evidence="2" id="KW-0032">Aminotransferase</keyword>
<dbReference type="CDD" id="cd00609">
    <property type="entry name" value="AAT_like"/>
    <property type="match status" value="1"/>
</dbReference>
<evidence type="ECO:0000313" key="7">
    <source>
        <dbReference type="Proteomes" id="UP001530400"/>
    </source>
</evidence>
<dbReference type="InterPro" id="IPR015424">
    <property type="entry name" value="PyrdxlP-dep_Trfase"/>
</dbReference>
<evidence type="ECO:0000256" key="2">
    <source>
        <dbReference type="ARBA" id="ARBA00022576"/>
    </source>
</evidence>
<feature type="domain" description="Aminotransferase class I/classII large" evidence="5">
    <location>
        <begin position="96"/>
        <end position="461"/>
    </location>
</feature>
<dbReference type="InterPro" id="IPR015421">
    <property type="entry name" value="PyrdxlP-dep_Trfase_major"/>
</dbReference>
<dbReference type="PANTHER" id="PTHR42790">
    <property type="entry name" value="AMINOTRANSFERASE"/>
    <property type="match status" value="1"/>
</dbReference>
<keyword evidence="3" id="KW-0808">Transferase</keyword>
<reference evidence="6 7" key="1">
    <citation type="submission" date="2024-10" db="EMBL/GenBank/DDBJ databases">
        <title>Updated reference genomes for cyclostephanoid diatoms.</title>
        <authorList>
            <person name="Roberts W.R."/>
            <person name="Alverson A.J."/>
        </authorList>
    </citation>
    <scope>NUCLEOTIDE SEQUENCE [LARGE SCALE GENOMIC DNA]</scope>
    <source>
        <strain evidence="6 7">AJA010-31</strain>
    </source>
</reference>
<dbReference type="PANTHER" id="PTHR42790:SF19">
    <property type="entry name" value="KYNURENINE_ALPHA-AMINOADIPATE AMINOTRANSFERASE, MITOCHONDRIAL"/>
    <property type="match status" value="1"/>
</dbReference>
<dbReference type="Pfam" id="PF00155">
    <property type="entry name" value="Aminotran_1_2"/>
    <property type="match status" value="1"/>
</dbReference>
<dbReference type="SUPFAM" id="SSF53383">
    <property type="entry name" value="PLP-dependent transferases"/>
    <property type="match status" value="1"/>
</dbReference>
<keyword evidence="4" id="KW-0663">Pyridoxal phosphate</keyword>
<keyword evidence="7" id="KW-1185">Reference proteome</keyword>
<evidence type="ECO:0000259" key="5">
    <source>
        <dbReference type="Pfam" id="PF00155"/>
    </source>
</evidence>